<dbReference type="InterPro" id="IPR038883">
    <property type="entry name" value="AN11006-like"/>
</dbReference>
<feature type="region of interest" description="Disordered" evidence="1">
    <location>
        <begin position="72"/>
        <end position="98"/>
    </location>
</feature>
<feature type="compositionally biased region" description="Polar residues" evidence="1">
    <location>
        <begin position="1"/>
        <end position="18"/>
    </location>
</feature>
<protein>
    <submittedName>
        <fullName evidence="2">Uncharacterized protein</fullName>
    </submittedName>
</protein>
<sequence length="300" mass="34082">MADQLATSTSFLSLQTSEPTPHTATAPTTFLDLPVEIRLAVYSAFQKSSIPKSTKKRDLWIVQLDKASLKTSAEHGPLTDGDGEENRSPQRKNESETYKAVAKSRRSLLLTCKKVHEEWSPFFWSSTTIVLGTSIHTDPATFERQFLARVDRHKRDAIRHLAYNPLKWKQEHGDHPKSTEHDCHHIGVLKLGRVLETWPSLLSNLKDIKIIFELKHTSEDYILDVRRGQTAGGKWFVMDPTGVWKSLRGVLDAQGNEWDMKRSIGFTGYRCVEDGGVYCWIATRWQLVCERMSASQIATS</sequence>
<evidence type="ECO:0000313" key="3">
    <source>
        <dbReference type="Proteomes" id="UP001172673"/>
    </source>
</evidence>
<keyword evidence="3" id="KW-1185">Reference proteome</keyword>
<dbReference type="PANTHER" id="PTHR42085">
    <property type="entry name" value="F-BOX DOMAIN-CONTAINING PROTEIN"/>
    <property type="match status" value="1"/>
</dbReference>
<dbReference type="AlphaFoldDB" id="A0AA38WZ86"/>
<name>A0AA38WZ86_9EURO</name>
<dbReference type="Proteomes" id="UP001172673">
    <property type="component" value="Unassembled WGS sequence"/>
</dbReference>
<organism evidence="2 3">
    <name type="scientific">Cladophialophora chaetospira</name>
    <dbReference type="NCBI Taxonomy" id="386627"/>
    <lineage>
        <taxon>Eukaryota</taxon>
        <taxon>Fungi</taxon>
        <taxon>Dikarya</taxon>
        <taxon>Ascomycota</taxon>
        <taxon>Pezizomycotina</taxon>
        <taxon>Eurotiomycetes</taxon>
        <taxon>Chaetothyriomycetidae</taxon>
        <taxon>Chaetothyriales</taxon>
        <taxon>Herpotrichiellaceae</taxon>
        <taxon>Cladophialophora</taxon>
    </lineage>
</organism>
<reference evidence="2" key="1">
    <citation type="submission" date="2022-10" db="EMBL/GenBank/DDBJ databases">
        <title>Culturing micro-colonial fungi from biological soil crusts in the Mojave desert and describing Neophaeococcomyces mojavensis, and introducing the new genera and species Taxawa tesnikishii.</title>
        <authorList>
            <person name="Kurbessoian T."/>
            <person name="Stajich J.E."/>
        </authorList>
    </citation>
    <scope>NUCLEOTIDE SEQUENCE</scope>
    <source>
        <strain evidence="2">TK_41</strain>
    </source>
</reference>
<gene>
    <name evidence="2" type="ORF">H2200_011393</name>
</gene>
<feature type="region of interest" description="Disordered" evidence="1">
    <location>
        <begin position="1"/>
        <end position="27"/>
    </location>
</feature>
<evidence type="ECO:0000313" key="2">
    <source>
        <dbReference type="EMBL" id="KAJ9603871.1"/>
    </source>
</evidence>
<proteinExistence type="predicted"/>
<accession>A0AA38WZ86</accession>
<comment type="caution">
    <text evidence="2">The sequence shown here is derived from an EMBL/GenBank/DDBJ whole genome shotgun (WGS) entry which is preliminary data.</text>
</comment>
<dbReference type="EMBL" id="JAPDRK010000020">
    <property type="protein sequence ID" value="KAJ9603871.1"/>
    <property type="molecule type" value="Genomic_DNA"/>
</dbReference>
<feature type="compositionally biased region" description="Basic and acidic residues" evidence="1">
    <location>
        <begin position="84"/>
        <end position="97"/>
    </location>
</feature>
<dbReference type="PANTHER" id="PTHR42085:SF2">
    <property type="entry name" value="F-BOX DOMAIN-CONTAINING PROTEIN"/>
    <property type="match status" value="1"/>
</dbReference>
<evidence type="ECO:0000256" key="1">
    <source>
        <dbReference type="SAM" id="MobiDB-lite"/>
    </source>
</evidence>